<organism evidence="1 2">
    <name type="scientific">Haemophilus influenzae 22.4-21</name>
    <dbReference type="NCBI Taxonomy" id="375063"/>
    <lineage>
        <taxon>Bacteria</taxon>
        <taxon>Pseudomonadati</taxon>
        <taxon>Pseudomonadota</taxon>
        <taxon>Gammaproteobacteria</taxon>
        <taxon>Pasteurellales</taxon>
        <taxon>Pasteurellaceae</taxon>
        <taxon>Haemophilus</taxon>
    </lineage>
</organism>
<name>A4P0A5_HAEIF</name>
<dbReference type="AlphaFoldDB" id="A4P0A5"/>
<evidence type="ECO:0000313" key="1">
    <source>
        <dbReference type="EMBL" id="EDK13160.1"/>
    </source>
</evidence>
<dbReference type="BioCyc" id="HINF375063:G119K-1897-MONOMER"/>
<protein>
    <submittedName>
        <fullName evidence="1">Uncharacterized protein</fullName>
    </submittedName>
</protein>
<dbReference type="Proteomes" id="UP000005596">
    <property type="component" value="Unassembled WGS sequence"/>
</dbReference>
<evidence type="ECO:0000313" key="2">
    <source>
        <dbReference type="Proteomes" id="UP000005596"/>
    </source>
</evidence>
<sequence>MEKVGIWYKIPKKMASAKGVGECTSQVSLLLNYYLVSKTEFIIYKFIAIKGDKKFFISFKVRFKFLVFFYRTFPLKFPLKSFFLFLYL</sequence>
<dbReference type="EMBL" id="AAZJ01000013">
    <property type="protein sequence ID" value="EDK13160.1"/>
    <property type="molecule type" value="Genomic_DNA"/>
</dbReference>
<gene>
    <name evidence="1" type="ORF">CGSHiR3021_00777</name>
</gene>
<accession>A4P0A5</accession>
<reference evidence="1 2" key="1">
    <citation type="journal article" date="2007" name="Genome Biol.">
        <title>Characterization and modeling of the Haemophilus influenzae core and supragenomes based on the complete genomic sequences of Rd and 12 clinical nontypeable strains.</title>
        <authorList>
            <person name="Hogg J.S."/>
            <person name="Hu F.Z."/>
            <person name="Janto B."/>
            <person name="Boissy R."/>
            <person name="Hayes J."/>
            <person name="Keefe R."/>
            <person name="Post J.C."/>
            <person name="Ehrlich G.D."/>
        </authorList>
    </citation>
    <scope>NUCLEOTIDE SEQUENCE [LARGE SCALE GENOMIC DNA]</scope>
    <source>
        <strain evidence="1 2">22.4-21</strain>
    </source>
</reference>
<proteinExistence type="predicted"/>